<dbReference type="GeneTree" id="ENSGT00940000180709"/>
<sequence>TQDLIRLNNTHTHTHTHTHTRAHTHTHTSSANMMEAQSSPIIKHISLQICTCTHYCMLDVNYILYWTCLHTTSARISSLWQNSQPPLRDKQAKKKRKAFIHSFIYTELQPLFQKENGLNLNLQPSCS</sequence>
<organism evidence="2 3">
    <name type="scientific">Labrus bergylta</name>
    <name type="common">ballan wrasse</name>
    <dbReference type="NCBI Taxonomy" id="56723"/>
    <lineage>
        <taxon>Eukaryota</taxon>
        <taxon>Metazoa</taxon>
        <taxon>Chordata</taxon>
        <taxon>Craniata</taxon>
        <taxon>Vertebrata</taxon>
        <taxon>Euteleostomi</taxon>
        <taxon>Actinopterygii</taxon>
        <taxon>Neopterygii</taxon>
        <taxon>Teleostei</taxon>
        <taxon>Neoteleostei</taxon>
        <taxon>Acanthomorphata</taxon>
        <taxon>Eupercaria</taxon>
        <taxon>Labriformes</taxon>
        <taxon>Labridae</taxon>
        <taxon>Labrus</taxon>
    </lineage>
</organism>
<reference evidence="2" key="2">
    <citation type="submission" date="2025-09" db="UniProtKB">
        <authorList>
            <consortium name="Ensembl"/>
        </authorList>
    </citation>
    <scope>IDENTIFICATION</scope>
</reference>
<protein>
    <submittedName>
        <fullName evidence="2">Uncharacterized protein</fullName>
    </submittedName>
</protein>
<accession>A0A3Q3M0Q1</accession>
<dbReference type="Ensembl" id="ENSLBET00000015074.1">
    <property type="protein sequence ID" value="ENSLBEP00000014245.1"/>
    <property type="gene ID" value="ENSLBEG00000011075.1"/>
</dbReference>
<proteinExistence type="predicted"/>
<feature type="region of interest" description="Disordered" evidence="1">
    <location>
        <begin position="1"/>
        <end position="26"/>
    </location>
</feature>
<evidence type="ECO:0000313" key="3">
    <source>
        <dbReference type="Proteomes" id="UP000261660"/>
    </source>
</evidence>
<dbReference type="AlphaFoldDB" id="A0A3Q3M0Q1"/>
<name>A0A3Q3M0Q1_9LABR</name>
<evidence type="ECO:0000313" key="2">
    <source>
        <dbReference type="Ensembl" id="ENSLBEP00000014245.1"/>
    </source>
</evidence>
<reference evidence="2" key="1">
    <citation type="submission" date="2025-08" db="UniProtKB">
        <authorList>
            <consortium name="Ensembl"/>
        </authorList>
    </citation>
    <scope>IDENTIFICATION</scope>
</reference>
<dbReference type="Proteomes" id="UP000261660">
    <property type="component" value="Unplaced"/>
</dbReference>
<evidence type="ECO:0000256" key="1">
    <source>
        <dbReference type="SAM" id="MobiDB-lite"/>
    </source>
</evidence>
<feature type="compositionally biased region" description="Basic residues" evidence="1">
    <location>
        <begin position="12"/>
        <end position="26"/>
    </location>
</feature>
<keyword evidence="3" id="KW-1185">Reference proteome</keyword>
<dbReference type="InParanoid" id="A0A3Q3M0Q1"/>